<organism evidence="1 2">
    <name type="scientific">Mucilaginibacter myungsuensis</name>
    <dbReference type="NCBI Taxonomy" id="649104"/>
    <lineage>
        <taxon>Bacteria</taxon>
        <taxon>Pseudomonadati</taxon>
        <taxon>Bacteroidota</taxon>
        <taxon>Sphingobacteriia</taxon>
        <taxon>Sphingobacteriales</taxon>
        <taxon>Sphingobacteriaceae</taxon>
        <taxon>Mucilaginibacter</taxon>
    </lineage>
</organism>
<reference evidence="1" key="1">
    <citation type="submission" date="2020-10" db="EMBL/GenBank/DDBJ databases">
        <title>Mucilaginibacter mali sp. nov., isolated from rhizosphere soil of apple orchard.</title>
        <authorList>
            <person name="Lee J.-S."/>
            <person name="Kim H.S."/>
            <person name="Kim J.-S."/>
        </authorList>
    </citation>
    <scope>NUCLEOTIDE SEQUENCE</scope>
    <source>
        <strain evidence="1">KCTC 22746</strain>
    </source>
</reference>
<sequence>MNHIMLRAEFPGADEQHIDEIHNWLDRRNWVRLTTPDEQVGIWHGTFDRQRREQDCHQSAIDAFIEASKQFCQVQLDILWAAKKPSPQVATLIG</sequence>
<dbReference type="AlphaFoldDB" id="A0A929PYL4"/>
<accession>A0A929PYL4</accession>
<dbReference type="Proteomes" id="UP000622475">
    <property type="component" value="Unassembled WGS sequence"/>
</dbReference>
<dbReference type="RefSeq" id="WP_194112815.1">
    <property type="nucleotide sequence ID" value="NZ_JADFFL010000007.1"/>
</dbReference>
<dbReference type="EMBL" id="JADFFL010000007">
    <property type="protein sequence ID" value="MBE9663575.1"/>
    <property type="molecule type" value="Genomic_DNA"/>
</dbReference>
<gene>
    <name evidence="1" type="ORF">IRJ16_16930</name>
</gene>
<keyword evidence="2" id="KW-1185">Reference proteome</keyword>
<evidence type="ECO:0000313" key="2">
    <source>
        <dbReference type="Proteomes" id="UP000622475"/>
    </source>
</evidence>
<evidence type="ECO:0000313" key="1">
    <source>
        <dbReference type="EMBL" id="MBE9663575.1"/>
    </source>
</evidence>
<comment type="caution">
    <text evidence="1">The sequence shown here is derived from an EMBL/GenBank/DDBJ whole genome shotgun (WGS) entry which is preliminary data.</text>
</comment>
<proteinExistence type="predicted"/>
<protein>
    <submittedName>
        <fullName evidence="1">Uncharacterized protein</fullName>
    </submittedName>
</protein>
<name>A0A929PYL4_9SPHI</name>